<dbReference type="Proteomes" id="UP001156856">
    <property type="component" value="Unassembled WGS sequence"/>
</dbReference>
<proteinExistence type="predicted"/>
<evidence type="ECO:0000313" key="4">
    <source>
        <dbReference type="Proteomes" id="UP001156856"/>
    </source>
</evidence>
<dbReference type="EMBL" id="BJZU01000142">
    <property type="protein sequence ID" value="GEP07229.1"/>
    <property type="molecule type" value="Genomic_DNA"/>
</dbReference>
<protein>
    <submittedName>
        <fullName evidence="1">Uncharacterized protein</fullName>
    </submittedName>
</protein>
<reference evidence="1 3" key="3">
    <citation type="submission" date="2019-07" db="EMBL/GenBank/DDBJ databases">
        <title>Whole genome shotgun sequence of Methylobacterium oxalidis NBRC 107715.</title>
        <authorList>
            <person name="Hosoyama A."/>
            <person name="Uohara A."/>
            <person name="Ohji S."/>
            <person name="Ichikawa N."/>
        </authorList>
    </citation>
    <scope>NUCLEOTIDE SEQUENCE [LARGE SCALE GENOMIC DNA]</scope>
    <source>
        <strain evidence="1 3">NBRC 107715</strain>
    </source>
</reference>
<dbReference type="Proteomes" id="UP000321960">
    <property type="component" value="Unassembled WGS sequence"/>
</dbReference>
<evidence type="ECO:0000313" key="2">
    <source>
        <dbReference type="EMBL" id="GLS63459.1"/>
    </source>
</evidence>
<organism evidence="1 3">
    <name type="scientific">Methylobacterium oxalidis</name>
    <dbReference type="NCBI Taxonomy" id="944322"/>
    <lineage>
        <taxon>Bacteria</taxon>
        <taxon>Pseudomonadati</taxon>
        <taxon>Pseudomonadota</taxon>
        <taxon>Alphaproteobacteria</taxon>
        <taxon>Hyphomicrobiales</taxon>
        <taxon>Methylobacteriaceae</taxon>
        <taxon>Methylobacterium</taxon>
    </lineage>
</organism>
<evidence type="ECO:0000313" key="1">
    <source>
        <dbReference type="EMBL" id="GEP07229.1"/>
    </source>
</evidence>
<comment type="caution">
    <text evidence="1">The sequence shown here is derived from an EMBL/GenBank/DDBJ whole genome shotgun (WGS) entry which is preliminary data.</text>
</comment>
<evidence type="ECO:0000313" key="3">
    <source>
        <dbReference type="Proteomes" id="UP000321960"/>
    </source>
</evidence>
<gene>
    <name evidence="2" type="ORF">GCM10007888_18400</name>
    <name evidence="1" type="ORF">MOX02_52670</name>
</gene>
<reference evidence="4" key="2">
    <citation type="journal article" date="2019" name="Int. J. Syst. Evol. Microbiol.">
        <title>The Global Catalogue of Microorganisms (GCM) 10K type strain sequencing project: providing services to taxonomists for standard genome sequencing and annotation.</title>
        <authorList>
            <consortium name="The Broad Institute Genomics Platform"/>
            <consortium name="The Broad Institute Genome Sequencing Center for Infectious Disease"/>
            <person name="Wu L."/>
            <person name="Ma J."/>
        </authorList>
    </citation>
    <scope>NUCLEOTIDE SEQUENCE [LARGE SCALE GENOMIC DNA]</scope>
    <source>
        <strain evidence="4">NBRC 107715</strain>
    </source>
</reference>
<reference evidence="2" key="1">
    <citation type="journal article" date="2014" name="Int. J. Syst. Evol. Microbiol.">
        <title>Complete genome of a new Firmicutes species belonging to the dominant human colonic microbiota ('Ruminococcus bicirculans') reveals two chromosomes and a selective capacity to utilize plant glucans.</title>
        <authorList>
            <consortium name="NISC Comparative Sequencing Program"/>
            <person name="Wegmann U."/>
            <person name="Louis P."/>
            <person name="Goesmann A."/>
            <person name="Henrissat B."/>
            <person name="Duncan S.H."/>
            <person name="Flint H.J."/>
        </authorList>
    </citation>
    <scope>NUCLEOTIDE SEQUENCE</scope>
    <source>
        <strain evidence="2">NBRC 107715</strain>
    </source>
</reference>
<dbReference type="EMBL" id="BSPK01000022">
    <property type="protein sequence ID" value="GLS63459.1"/>
    <property type="molecule type" value="Genomic_DNA"/>
</dbReference>
<accession>A0A512JBG7</accession>
<dbReference type="AlphaFoldDB" id="A0A512JBG7"/>
<keyword evidence="4" id="KW-1185">Reference proteome</keyword>
<name>A0A512JBG7_9HYPH</name>
<reference evidence="2" key="4">
    <citation type="submission" date="2023-01" db="EMBL/GenBank/DDBJ databases">
        <title>Draft genome sequence of Methylobacterium oxalidis strain NBRC 107715.</title>
        <authorList>
            <person name="Sun Q."/>
            <person name="Mori K."/>
        </authorList>
    </citation>
    <scope>NUCLEOTIDE SEQUENCE</scope>
    <source>
        <strain evidence="2">NBRC 107715</strain>
    </source>
</reference>
<sequence length="62" mass="6763">MGRRKAAPAERGAKVKAPQALRFIGVVEGHWNHTQDEFHLAAADPNLRKVAELILVPQPSPA</sequence>